<dbReference type="GO" id="GO:0051536">
    <property type="term" value="F:iron-sulfur cluster binding"/>
    <property type="evidence" value="ECO:0007669"/>
    <property type="project" value="UniProtKB-KW"/>
</dbReference>
<dbReference type="GO" id="GO:0003824">
    <property type="term" value="F:catalytic activity"/>
    <property type="evidence" value="ECO:0007669"/>
    <property type="project" value="InterPro"/>
</dbReference>
<comment type="caution">
    <text evidence="4">The sequence shown here is derived from an EMBL/GenBank/DDBJ whole genome shotgun (WGS) entry which is preliminary data.</text>
</comment>
<organism evidence="4 5">
    <name type="scientific">Solidesulfovibrio aerotolerans</name>
    <dbReference type="NCBI Taxonomy" id="295255"/>
    <lineage>
        <taxon>Bacteria</taxon>
        <taxon>Pseudomonadati</taxon>
        <taxon>Thermodesulfobacteriota</taxon>
        <taxon>Desulfovibrionia</taxon>
        <taxon>Desulfovibrionales</taxon>
        <taxon>Desulfovibrionaceae</taxon>
        <taxon>Solidesulfovibrio</taxon>
    </lineage>
</organism>
<dbReference type="AlphaFoldDB" id="A0A7C9N4X0"/>
<dbReference type="PANTHER" id="PTHR43432">
    <property type="entry name" value="SLR0285 PROTEIN"/>
    <property type="match status" value="1"/>
</dbReference>
<dbReference type="EMBL" id="WVUD01000007">
    <property type="protein sequence ID" value="MYL82795.1"/>
    <property type="molecule type" value="Genomic_DNA"/>
</dbReference>
<evidence type="ECO:0000313" key="5">
    <source>
        <dbReference type="Proteomes" id="UP000482487"/>
    </source>
</evidence>
<evidence type="ECO:0000256" key="2">
    <source>
        <dbReference type="ARBA" id="ARBA00023004"/>
    </source>
</evidence>
<evidence type="ECO:0000313" key="4">
    <source>
        <dbReference type="EMBL" id="MYL82795.1"/>
    </source>
</evidence>
<gene>
    <name evidence="4" type="ORF">GTA51_06550</name>
</gene>
<dbReference type="Proteomes" id="UP000482487">
    <property type="component" value="Unassembled WGS sequence"/>
</dbReference>
<keyword evidence="2" id="KW-0408">Iron</keyword>
<evidence type="ECO:0000256" key="1">
    <source>
        <dbReference type="ARBA" id="ARBA00022723"/>
    </source>
</evidence>
<name>A0A7C9N4X0_9BACT</name>
<sequence length="313" mass="35009">MKDGYIVKRDVGIMKCSECLKRGIATHTVNVGLLCGQQCVYCSSPSRIFRHSVFKELGVTAFDLFDQGIPIVDPWTPIRIAKKSYKLTKDDIVLISAQTDPYDKTASKLTIGRRCIEAVLRNTEAKVKILTKSTAIIDDLDLLSEFKERVSIGYSIMSPVYKSEIVKCLEPGACNINDRLFVYKRLSDNGIKTFGMVKPCMPGIINGKDDMKLIFETLSVLNPEFILVEPVSLKWNNILKCSEVLATNGHTEISRQLSAVREKKVYDNFIKNLISGTKAAAFDCNYQDVVKIAVNSDGDGFDIDDSSVIWLKR</sequence>
<protein>
    <recommendedName>
        <fullName evidence="6">Radical SAM protein</fullName>
    </recommendedName>
</protein>
<proteinExistence type="predicted"/>
<dbReference type="InterPro" id="IPR040086">
    <property type="entry name" value="MJ0683-like"/>
</dbReference>
<dbReference type="RefSeq" id="WP_160959668.1">
    <property type="nucleotide sequence ID" value="NZ_WVUD01000007.1"/>
</dbReference>
<dbReference type="SFLD" id="SFLDG01084">
    <property type="entry name" value="Uncharacterised_Radical_SAM_Su"/>
    <property type="match status" value="1"/>
</dbReference>
<reference evidence="4 5" key="1">
    <citation type="submission" date="2020-01" db="EMBL/GenBank/DDBJ databases">
        <title>Genome sequence of Desulfovibrio aerotolerans DSM 16695(T).</title>
        <authorList>
            <person name="Karnachuk O."/>
            <person name="Avakyan M."/>
            <person name="Mardanov A."/>
            <person name="Kadnikov V."/>
            <person name="Ravin N."/>
        </authorList>
    </citation>
    <scope>NUCLEOTIDE SEQUENCE [LARGE SCALE GENOMIC DNA]</scope>
    <source>
        <strain evidence="4 5">DSM 16695</strain>
    </source>
</reference>
<keyword evidence="1" id="KW-0479">Metal-binding</keyword>
<dbReference type="SFLD" id="SFLDS00029">
    <property type="entry name" value="Radical_SAM"/>
    <property type="match status" value="1"/>
</dbReference>
<dbReference type="GO" id="GO:0046872">
    <property type="term" value="F:metal ion binding"/>
    <property type="evidence" value="ECO:0007669"/>
    <property type="project" value="UniProtKB-KW"/>
</dbReference>
<evidence type="ECO:0008006" key="6">
    <source>
        <dbReference type="Google" id="ProtNLM"/>
    </source>
</evidence>
<accession>A0A7C9N4X0</accession>
<keyword evidence="3" id="KW-0411">Iron-sulfur</keyword>
<dbReference type="InterPro" id="IPR007197">
    <property type="entry name" value="rSAM"/>
</dbReference>
<evidence type="ECO:0000256" key="3">
    <source>
        <dbReference type="ARBA" id="ARBA00023014"/>
    </source>
</evidence>
<dbReference type="Gene3D" id="3.80.30.30">
    <property type="match status" value="1"/>
</dbReference>
<dbReference type="PANTHER" id="PTHR43432:SF6">
    <property type="entry name" value="RADICAL SAM CORE DOMAIN-CONTAINING PROTEIN"/>
    <property type="match status" value="1"/>
</dbReference>
<dbReference type="OrthoDB" id="9785699at2"/>
<keyword evidence="5" id="KW-1185">Reference proteome</keyword>